<dbReference type="Pfam" id="PF07589">
    <property type="entry name" value="PEP-CTERM"/>
    <property type="match status" value="1"/>
</dbReference>
<sequence length="251" mass="26347">MKKIALISILLIAGAMIAPYAHATPITFESITNNDPINSAAGEAQLYADVQDLGGGQVQFTFGVASISDPNDPWGPPRTFEYDGQEYEYGDMHISEIYFDDSDFLAGIVSLVGDGGAWGFVNFTDEDVDPANLPGAENLDPDFAATFSAEALPPEGSYGNGIDPGESLGVVLDLQTGVSYQDVLTALGNGGLRLGLHVQGMYFGENSGITSESFVNPYETGDPGAVPEPSTVLLLGAGLLGLLGLGRKYKK</sequence>
<gene>
    <name evidence="3" type="ORF">GF339_19265</name>
</gene>
<feature type="signal peptide" evidence="1">
    <location>
        <begin position="1"/>
        <end position="23"/>
    </location>
</feature>
<evidence type="ECO:0000256" key="1">
    <source>
        <dbReference type="SAM" id="SignalP"/>
    </source>
</evidence>
<evidence type="ECO:0000313" key="4">
    <source>
        <dbReference type="Proteomes" id="UP000649604"/>
    </source>
</evidence>
<accession>A0A9D5JYR3</accession>
<dbReference type="NCBIfam" id="TIGR02595">
    <property type="entry name" value="PEP_CTERM"/>
    <property type="match status" value="1"/>
</dbReference>
<reference evidence="3" key="1">
    <citation type="submission" date="2019-11" db="EMBL/GenBank/DDBJ databases">
        <title>Microbial mats filling the niche in hypersaline microbial mats.</title>
        <authorList>
            <person name="Wong H.L."/>
            <person name="Macleod F.I."/>
            <person name="White R.A. III"/>
            <person name="Burns B.P."/>
        </authorList>
    </citation>
    <scope>NUCLEOTIDE SEQUENCE</scope>
    <source>
        <strain evidence="3">Rbin_158</strain>
    </source>
</reference>
<evidence type="ECO:0000259" key="2">
    <source>
        <dbReference type="Pfam" id="PF07589"/>
    </source>
</evidence>
<dbReference type="Proteomes" id="UP000649604">
    <property type="component" value="Unassembled WGS sequence"/>
</dbReference>
<organism evidence="3 4">
    <name type="scientific">candidate division KSB3 bacterium</name>
    <dbReference type="NCBI Taxonomy" id="2044937"/>
    <lineage>
        <taxon>Bacteria</taxon>
        <taxon>candidate division KSB3</taxon>
    </lineage>
</organism>
<proteinExistence type="predicted"/>
<comment type="caution">
    <text evidence="3">The sequence shown here is derived from an EMBL/GenBank/DDBJ whole genome shotgun (WGS) entry which is preliminary data.</text>
</comment>
<keyword evidence="1" id="KW-0732">Signal</keyword>
<dbReference type="AlphaFoldDB" id="A0A9D5JYR3"/>
<dbReference type="InterPro" id="IPR013424">
    <property type="entry name" value="Ice-binding_C"/>
</dbReference>
<feature type="domain" description="Ice-binding protein C-terminal" evidence="2">
    <location>
        <begin position="225"/>
        <end position="248"/>
    </location>
</feature>
<name>A0A9D5JYR3_9BACT</name>
<evidence type="ECO:0000313" key="3">
    <source>
        <dbReference type="EMBL" id="MBD3326732.1"/>
    </source>
</evidence>
<protein>
    <submittedName>
        <fullName evidence="3">PEP-CTERM sorting domain-containing protein</fullName>
    </submittedName>
</protein>
<dbReference type="EMBL" id="WJJP01000627">
    <property type="protein sequence ID" value="MBD3326732.1"/>
    <property type="molecule type" value="Genomic_DNA"/>
</dbReference>
<feature type="chain" id="PRO_5038973448" evidence="1">
    <location>
        <begin position="24"/>
        <end position="251"/>
    </location>
</feature>